<evidence type="ECO:0000256" key="5">
    <source>
        <dbReference type="ARBA" id="ARBA00023136"/>
    </source>
</evidence>
<dbReference type="RefSeq" id="WP_007417140.1">
    <property type="nucleotide sequence ID" value="NZ_ABOX02000036.1"/>
</dbReference>
<keyword evidence="2" id="KW-1003">Cell membrane</keyword>
<reference evidence="8 9" key="1">
    <citation type="journal article" date="2011" name="J. Bacteriol.">
        <title>Genome sequence of 'Pedosphaera parvula' Ellin514, an aerobic Verrucomicrobial isolate from pasture soil.</title>
        <authorList>
            <person name="Kant R."/>
            <person name="van Passel M.W."/>
            <person name="Sangwan P."/>
            <person name="Palva A."/>
            <person name="Lucas S."/>
            <person name="Copeland A."/>
            <person name="Lapidus A."/>
            <person name="Glavina Del Rio T."/>
            <person name="Dalin E."/>
            <person name="Tice H."/>
            <person name="Bruce D."/>
            <person name="Goodwin L."/>
            <person name="Pitluck S."/>
            <person name="Chertkov O."/>
            <person name="Larimer F.W."/>
            <person name="Land M.L."/>
            <person name="Hauser L."/>
            <person name="Brettin T.S."/>
            <person name="Detter J.C."/>
            <person name="Han S."/>
            <person name="de Vos W.M."/>
            <person name="Janssen P.H."/>
            <person name="Smidt H."/>
        </authorList>
    </citation>
    <scope>NUCLEOTIDE SEQUENCE [LARGE SCALE GENOMIC DNA]</scope>
    <source>
        <strain evidence="8 9">Ellin514</strain>
    </source>
</reference>
<dbReference type="OrthoDB" id="582337at2"/>
<dbReference type="InterPro" id="IPR052053">
    <property type="entry name" value="IM_YidH-like"/>
</dbReference>
<keyword evidence="3 6" id="KW-0812">Transmembrane</keyword>
<evidence type="ECO:0000259" key="7">
    <source>
        <dbReference type="Pfam" id="PF02656"/>
    </source>
</evidence>
<dbReference type="PANTHER" id="PTHR34187">
    <property type="entry name" value="FGR18P"/>
    <property type="match status" value="1"/>
</dbReference>
<sequence>MPDTNDPCSHENVNNHLAWIRTRMAAERTLESWIRTASALIAFGFAIVQFFDRLNQMQEVVPPRNPHLSRNIGLALIAIGTTALGIAIMQYQKLVNYLRSEPFHSIARIKGMRNLYSSLIVAIFLCLVGLLCIGIIIARMPVR</sequence>
<feature type="transmembrane region" description="Helical" evidence="6">
    <location>
        <begin position="115"/>
        <end position="138"/>
    </location>
</feature>
<comment type="subcellular location">
    <subcellularLocation>
        <location evidence="1">Cell membrane</location>
        <topology evidence="1">Multi-pass membrane protein</topology>
    </subcellularLocation>
</comment>
<evidence type="ECO:0000313" key="8">
    <source>
        <dbReference type="EMBL" id="EEF58876.1"/>
    </source>
</evidence>
<evidence type="ECO:0000256" key="3">
    <source>
        <dbReference type="ARBA" id="ARBA00022692"/>
    </source>
</evidence>
<evidence type="ECO:0000256" key="6">
    <source>
        <dbReference type="SAM" id="Phobius"/>
    </source>
</evidence>
<dbReference type="STRING" id="320771.Cflav_PD1709"/>
<keyword evidence="4 6" id="KW-1133">Transmembrane helix</keyword>
<keyword evidence="9" id="KW-1185">Reference proteome</keyword>
<dbReference type="GO" id="GO:0005886">
    <property type="term" value="C:plasma membrane"/>
    <property type="evidence" value="ECO:0007669"/>
    <property type="project" value="UniProtKB-SubCell"/>
</dbReference>
<evidence type="ECO:0000313" key="9">
    <source>
        <dbReference type="Proteomes" id="UP000003688"/>
    </source>
</evidence>
<evidence type="ECO:0000256" key="1">
    <source>
        <dbReference type="ARBA" id="ARBA00004651"/>
    </source>
</evidence>
<dbReference type="PANTHER" id="PTHR34187:SF2">
    <property type="entry name" value="DUF202 DOMAIN-CONTAINING PROTEIN"/>
    <property type="match status" value="1"/>
</dbReference>
<feature type="transmembrane region" description="Helical" evidence="6">
    <location>
        <begin position="33"/>
        <end position="51"/>
    </location>
</feature>
<organism evidence="8 9">
    <name type="scientific">Pedosphaera parvula (strain Ellin514)</name>
    <dbReference type="NCBI Taxonomy" id="320771"/>
    <lineage>
        <taxon>Bacteria</taxon>
        <taxon>Pseudomonadati</taxon>
        <taxon>Verrucomicrobiota</taxon>
        <taxon>Pedosphaerae</taxon>
        <taxon>Pedosphaerales</taxon>
        <taxon>Pedosphaeraceae</taxon>
        <taxon>Pedosphaera</taxon>
    </lineage>
</organism>
<dbReference type="EMBL" id="ABOX02000036">
    <property type="protein sequence ID" value="EEF58876.1"/>
    <property type="molecule type" value="Genomic_DNA"/>
</dbReference>
<dbReference type="Pfam" id="PF02656">
    <property type="entry name" value="DUF202"/>
    <property type="match status" value="1"/>
</dbReference>
<evidence type="ECO:0000256" key="2">
    <source>
        <dbReference type="ARBA" id="ARBA00022475"/>
    </source>
</evidence>
<name>B9XMV1_PEDPL</name>
<protein>
    <recommendedName>
        <fullName evidence="7">DUF202 domain-containing protein</fullName>
    </recommendedName>
</protein>
<dbReference type="InterPro" id="IPR003807">
    <property type="entry name" value="DUF202"/>
</dbReference>
<comment type="caution">
    <text evidence="8">The sequence shown here is derived from an EMBL/GenBank/DDBJ whole genome shotgun (WGS) entry which is preliminary data.</text>
</comment>
<accession>B9XMV1</accession>
<gene>
    <name evidence="8" type="ORF">Cflav_PD1709</name>
</gene>
<dbReference type="AlphaFoldDB" id="B9XMV1"/>
<feature type="transmembrane region" description="Helical" evidence="6">
    <location>
        <begin position="72"/>
        <end position="91"/>
    </location>
</feature>
<proteinExistence type="predicted"/>
<keyword evidence="5 6" id="KW-0472">Membrane</keyword>
<feature type="domain" description="DUF202" evidence="7">
    <location>
        <begin position="21"/>
        <end position="95"/>
    </location>
</feature>
<evidence type="ECO:0000256" key="4">
    <source>
        <dbReference type="ARBA" id="ARBA00022989"/>
    </source>
</evidence>
<dbReference type="Proteomes" id="UP000003688">
    <property type="component" value="Unassembled WGS sequence"/>
</dbReference>